<accession>B9ESV1</accession>
<feature type="compositionally biased region" description="Basic and acidic residues" evidence="2">
    <location>
        <begin position="121"/>
        <end position="130"/>
    </location>
</feature>
<dbReference type="InterPro" id="IPR044204">
    <property type="entry name" value="IWS1/2"/>
</dbReference>
<organism evidence="4">
    <name type="scientific">Oryza sativa subsp. japonica</name>
    <name type="common">Rice</name>
    <dbReference type="NCBI Taxonomy" id="39947"/>
    <lineage>
        <taxon>Eukaryota</taxon>
        <taxon>Viridiplantae</taxon>
        <taxon>Streptophyta</taxon>
        <taxon>Embryophyta</taxon>
        <taxon>Tracheophyta</taxon>
        <taxon>Spermatophyta</taxon>
        <taxon>Magnoliopsida</taxon>
        <taxon>Liliopsida</taxon>
        <taxon>Poales</taxon>
        <taxon>Poaceae</taxon>
        <taxon>BOP clade</taxon>
        <taxon>Oryzoideae</taxon>
        <taxon>Oryzeae</taxon>
        <taxon>Oryzinae</taxon>
        <taxon>Oryza</taxon>
        <taxon>Oryza sativa</taxon>
    </lineage>
</organism>
<proteinExistence type="predicted"/>
<feature type="domain" description="TFIIS N-terminal" evidence="3">
    <location>
        <begin position="283"/>
        <end position="366"/>
    </location>
</feature>
<feature type="compositionally biased region" description="Gly residues" evidence="2">
    <location>
        <begin position="70"/>
        <end position="82"/>
    </location>
</feature>
<feature type="compositionally biased region" description="Gly residues" evidence="2">
    <location>
        <begin position="158"/>
        <end position="172"/>
    </location>
</feature>
<dbReference type="InterPro" id="IPR035441">
    <property type="entry name" value="TFIIS/LEDGF_dom_sf"/>
</dbReference>
<dbReference type="EMBL" id="CM000138">
    <property type="protein sequence ID" value="EEE53867.1"/>
    <property type="molecule type" value="Genomic_DNA"/>
</dbReference>
<keyword evidence="1" id="KW-0539">Nucleus</keyword>
<dbReference type="Pfam" id="PF08711">
    <property type="entry name" value="Med26"/>
    <property type="match status" value="1"/>
</dbReference>
<reference evidence="4" key="1">
    <citation type="journal article" date="2005" name="PLoS Biol.">
        <title>The genomes of Oryza sativa: a history of duplications.</title>
        <authorList>
            <person name="Yu J."/>
            <person name="Wang J."/>
            <person name="Lin W."/>
            <person name="Li S."/>
            <person name="Li H."/>
            <person name="Zhou J."/>
            <person name="Ni P."/>
            <person name="Dong W."/>
            <person name="Hu S."/>
            <person name="Zeng C."/>
            <person name="Zhang J."/>
            <person name="Zhang Y."/>
            <person name="Li R."/>
            <person name="Xu Z."/>
            <person name="Li S."/>
            <person name="Li X."/>
            <person name="Zheng H."/>
            <person name="Cong L."/>
            <person name="Lin L."/>
            <person name="Yin J."/>
            <person name="Geng J."/>
            <person name="Li G."/>
            <person name="Shi J."/>
            <person name="Liu J."/>
            <person name="Lv H."/>
            <person name="Li J."/>
            <person name="Wang J."/>
            <person name="Deng Y."/>
            <person name="Ran L."/>
            <person name="Shi X."/>
            <person name="Wang X."/>
            <person name="Wu Q."/>
            <person name="Li C."/>
            <person name="Ren X."/>
            <person name="Wang J."/>
            <person name="Wang X."/>
            <person name="Li D."/>
            <person name="Liu D."/>
            <person name="Zhang X."/>
            <person name="Ji Z."/>
            <person name="Zhao W."/>
            <person name="Sun Y."/>
            <person name="Zhang Z."/>
            <person name="Bao J."/>
            <person name="Han Y."/>
            <person name="Dong L."/>
            <person name="Ji J."/>
            <person name="Chen P."/>
            <person name="Wu S."/>
            <person name="Liu J."/>
            <person name="Xiao Y."/>
            <person name="Bu D."/>
            <person name="Tan J."/>
            <person name="Yang L."/>
            <person name="Ye C."/>
            <person name="Zhang J."/>
            <person name="Xu J."/>
            <person name="Zhou Y."/>
            <person name="Yu Y."/>
            <person name="Zhang B."/>
            <person name="Zhuang S."/>
            <person name="Wei H."/>
            <person name="Liu B."/>
            <person name="Lei M."/>
            <person name="Yu H."/>
            <person name="Li Y."/>
            <person name="Xu H."/>
            <person name="Wei S."/>
            <person name="He X."/>
            <person name="Fang L."/>
            <person name="Zhang Z."/>
            <person name="Zhang Y."/>
            <person name="Huang X."/>
            <person name="Su Z."/>
            <person name="Tong W."/>
            <person name="Li J."/>
            <person name="Tong Z."/>
            <person name="Li S."/>
            <person name="Ye J."/>
            <person name="Wang L."/>
            <person name="Fang L."/>
            <person name="Lei T."/>
            <person name="Chen C."/>
            <person name="Chen H."/>
            <person name="Xu Z."/>
            <person name="Li H."/>
            <person name="Huang H."/>
            <person name="Zhang F."/>
            <person name="Xu H."/>
            <person name="Li N."/>
            <person name="Zhao C."/>
            <person name="Li S."/>
            <person name="Dong L."/>
            <person name="Huang Y."/>
            <person name="Li L."/>
            <person name="Xi Y."/>
            <person name="Qi Q."/>
            <person name="Li W."/>
            <person name="Zhang B."/>
            <person name="Hu W."/>
            <person name="Zhang Y."/>
            <person name="Tian X."/>
            <person name="Jiao Y."/>
            <person name="Liang X."/>
            <person name="Jin J."/>
            <person name="Gao L."/>
            <person name="Zheng W."/>
            <person name="Hao B."/>
            <person name="Liu S."/>
            <person name="Wang W."/>
            <person name="Yuan L."/>
            <person name="Cao M."/>
            <person name="McDermott J."/>
            <person name="Samudrala R."/>
            <person name="Wang J."/>
            <person name="Wong G.K."/>
            <person name="Yang H."/>
        </authorList>
    </citation>
    <scope>NUCLEOTIDE SEQUENCE [LARGE SCALE GENOMIC DNA]</scope>
</reference>
<reference evidence="4" key="2">
    <citation type="submission" date="2008-12" db="EMBL/GenBank/DDBJ databases">
        <title>Improved gene annotation of the rice (Oryza sativa) genomes.</title>
        <authorList>
            <person name="Wang J."/>
            <person name="Li R."/>
            <person name="Fan W."/>
            <person name="Huang Q."/>
            <person name="Zhang J."/>
            <person name="Zhou Y."/>
            <person name="Hu Y."/>
            <person name="Zi S."/>
            <person name="Li J."/>
            <person name="Ni P."/>
            <person name="Zheng H."/>
            <person name="Zhang Y."/>
            <person name="Zhao M."/>
            <person name="Hao Q."/>
            <person name="McDermott J."/>
            <person name="Samudrala R."/>
            <person name="Kristiansen K."/>
            <person name="Wong G.K.-S."/>
        </authorList>
    </citation>
    <scope>NUCLEOTIDE SEQUENCE</scope>
</reference>
<dbReference type="GO" id="GO:0005634">
    <property type="term" value="C:nucleus"/>
    <property type="evidence" value="ECO:0007669"/>
    <property type="project" value="UniProtKB-SubCell"/>
</dbReference>
<feature type="compositionally biased region" description="Acidic residues" evidence="2">
    <location>
        <begin position="87"/>
        <end position="107"/>
    </location>
</feature>
<sequence>MDDPYIDEDGEPLMDPYDTRDPSPEPQQQPYDDLEDDLGDDWNRGRSPTPVHGDDGAGSSSKPRKRLLKKGGGGGGGGGGHGMPSDGLDDWGEEAAGLADDDVDPEADAAKKRKGSSALRDLARGGGKEKKEKKRRKEDGREREGGRGMGMAREKRGGSGGKGFGGGGGGGHGDQDEGEREIQELWDTIAGGDSEAEEGEEDDEIERLFKGGKKKKKNDRPRADIGLIVEQFIAEFEVAAEEDANLNRQSKPAINKLMKLPLLIDVLSKKNLQQEFLDHGVLTLLKNWLEPLPDGSLPNMNIRTAVLKLLTDFPIDLEQYDRREQLKKSGLGKVIMFLSKSDEETTSNRKLAKELVDKWSRPIFNKSTRFEDMRRYDDERAPYRRPQMKKPSSSSSGMESRDDDLDADFSQRKSGQGGARQHASRPEASPLDFVIRPQSKIDPEQIRARAKQVVQDQRRLKMNKKLQQLKAPKKKNLQASKLSVEGRGMIKYL</sequence>
<feature type="region of interest" description="Disordered" evidence="2">
    <location>
        <begin position="375"/>
        <end position="458"/>
    </location>
</feature>
<dbReference type="Proteomes" id="UP000007752">
    <property type="component" value="Chromosome 1"/>
</dbReference>
<comment type="subcellular location">
    <subcellularLocation>
        <location evidence="1">Nucleus</location>
    </subcellularLocation>
</comment>
<evidence type="ECO:0000313" key="4">
    <source>
        <dbReference type="EMBL" id="EEE53867.1"/>
    </source>
</evidence>
<name>B9ESV1_ORYSJ</name>
<dbReference type="PANTHER" id="PTHR47350:SF4">
    <property type="entry name" value="PROTEIN IWS1 HOMOLOG 1"/>
    <property type="match status" value="1"/>
</dbReference>
<dbReference type="PANTHER" id="PTHR47350">
    <property type="entry name" value="PROTEIN IWS1 HOMOLOG 1"/>
    <property type="match status" value="1"/>
</dbReference>
<evidence type="ECO:0000259" key="3">
    <source>
        <dbReference type="PROSITE" id="PS51319"/>
    </source>
</evidence>
<feature type="compositionally biased region" description="Acidic residues" evidence="2">
    <location>
        <begin position="1"/>
        <end position="12"/>
    </location>
</feature>
<evidence type="ECO:0000256" key="1">
    <source>
        <dbReference type="PROSITE-ProRule" id="PRU00649"/>
    </source>
</evidence>
<feature type="region of interest" description="Disordered" evidence="2">
    <location>
        <begin position="1"/>
        <end position="183"/>
    </location>
</feature>
<dbReference type="AlphaFoldDB" id="B9ESV1"/>
<gene>
    <name evidence="4" type="ORF">OsJ_00360</name>
</gene>
<dbReference type="GO" id="GO:0032784">
    <property type="term" value="P:regulation of DNA-templated transcription elongation"/>
    <property type="evidence" value="ECO:0007669"/>
    <property type="project" value="InterPro"/>
</dbReference>
<feature type="compositionally biased region" description="Basic and acidic residues" evidence="2">
    <location>
        <begin position="137"/>
        <end position="157"/>
    </location>
</feature>
<dbReference type="SUPFAM" id="SSF47676">
    <property type="entry name" value="Conserved domain common to transcription factors TFIIS, elongin A, CRSP70"/>
    <property type="match status" value="1"/>
</dbReference>
<evidence type="ECO:0000256" key="2">
    <source>
        <dbReference type="SAM" id="MobiDB-lite"/>
    </source>
</evidence>
<dbReference type="PROSITE" id="PS51319">
    <property type="entry name" value="TFIIS_N"/>
    <property type="match status" value="1"/>
</dbReference>
<protein>
    <recommendedName>
        <fullName evidence="3">TFIIS N-terminal domain-containing protein</fullName>
    </recommendedName>
</protein>
<dbReference type="GO" id="GO:0009742">
    <property type="term" value="P:brassinosteroid mediated signaling pathway"/>
    <property type="evidence" value="ECO:0007669"/>
    <property type="project" value="InterPro"/>
</dbReference>
<dbReference type="InterPro" id="IPR017923">
    <property type="entry name" value="TFIIS_N"/>
</dbReference>
<dbReference type="Gene3D" id="1.20.930.10">
    <property type="entry name" value="Conserved domain common to transcription factors TFIIS, elongin A, CRSP70"/>
    <property type="match status" value="1"/>
</dbReference>